<sequence>MLEKVLVNYGIDKFQCDISTIGNGLINNTWLLISKNQTYILQRVNNDVFIHPEDIDNNILLVTNYFKKNYPDYFFVSPIKALNGKTMIFVEKEGYFRMFPYVKNSKTILATQSPKQSYEAAKAFGKFTKLLSNISLKEFKIVIPDFHNLSLRFQQFKMAIKNASSTRIDQAQTSIDYLLRQEIIVNEYEHIVQNNLLKYRITHYDTKISNVLFTQNDENLCVIDLDTIMPGYFISDVGDMIRTYVCPVTEEEPNIEKIIFREDYFEEILHGYLEQMKNDLTDTEIGYIVYSGKFMIYMQAIRFLTDYLNNDIYYGAKYEQNNLVRTNNQIALLKKLIEKESQLNQIVINVCKKLNS</sequence>
<keyword evidence="3" id="KW-1185">Reference proteome</keyword>
<dbReference type="Proteomes" id="UP000292424">
    <property type="component" value="Chromosome"/>
</dbReference>
<feature type="domain" description="Aminoglycoside phosphotransferase" evidence="1">
    <location>
        <begin position="18"/>
        <end position="248"/>
    </location>
</feature>
<accession>A0A5P2GAT1</accession>
<dbReference type="EMBL" id="CP044016">
    <property type="protein sequence ID" value="QES91032.1"/>
    <property type="molecule type" value="Genomic_DNA"/>
</dbReference>
<dbReference type="OrthoDB" id="526037at2"/>
<keyword evidence="2" id="KW-0808">Transferase</keyword>
<proteinExistence type="predicted"/>
<dbReference type="InterPro" id="IPR002575">
    <property type="entry name" value="Aminoglycoside_PTrfase"/>
</dbReference>
<dbReference type="PANTHER" id="PTHR21064">
    <property type="entry name" value="AMINOGLYCOSIDE PHOSPHOTRANSFERASE DOMAIN-CONTAINING PROTEIN-RELATED"/>
    <property type="match status" value="1"/>
</dbReference>
<gene>
    <name evidence="2" type="ORF">E0W69_019205</name>
</gene>
<dbReference type="InterPro" id="IPR011009">
    <property type="entry name" value="Kinase-like_dom_sf"/>
</dbReference>
<evidence type="ECO:0000313" key="2">
    <source>
        <dbReference type="EMBL" id="QES91032.1"/>
    </source>
</evidence>
<reference evidence="2 3" key="1">
    <citation type="submission" date="2019-09" db="EMBL/GenBank/DDBJ databases">
        <title>Complete genome sequence of Arachidicoccus sp. B3-10 isolated from apple orchard soil.</title>
        <authorList>
            <person name="Kim H.S."/>
            <person name="Han K.-I."/>
            <person name="Suh M.K."/>
            <person name="Lee K.C."/>
            <person name="Eom M.K."/>
            <person name="Kim J.-S."/>
            <person name="Kang S.W."/>
            <person name="Sin Y."/>
            <person name="Lee J.-S."/>
        </authorList>
    </citation>
    <scope>NUCLEOTIDE SEQUENCE [LARGE SCALE GENOMIC DNA]</scope>
    <source>
        <strain evidence="2 3">B3-10</strain>
    </source>
</reference>
<name>A0A5P2GAT1_9BACT</name>
<protein>
    <submittedName>
        <fullName evidence="2">Aminoglycoside phosphotransferase family protein</fullName>
    </submittedName>
</protein>
<dbReference type="KEGG" id="arac:E0W69_019205"/>
<dbReference type="AlphaFoldDB" id="A0A5P2GAT1"/>
<dbReference type="SUPFAM" id="SSF56112">
    <property type="entry name" value="Protein kinase-like (PK-like)"/>
    <property type="match status" value="1"/>
</dbReference>
<evidence type="ECO:0000259" key="1">
    <source>
        <dbReference type="Pfam" id="PF01636"/>
    </source>
</evidence>
<evidence type="ECO:0000313" key="3">
    <source>
        <dbReference type="Proteomes" id="UP000292424"/>
    </source>
</evidence>
<organism evidence="2 3">
    <name type="scientific">Rhizosphaericola mali</name>
    <dbReference type="NCBI Taxonomy" id="2545455"/>
    <lineage>
        <taxon>Bacteria</taxon>
        <taxon>Pseudomonadati</taxon>
        <taxon>Bacteroidota</taxon>
        <taxon>Chitinophagia</taxon>
        <taxon>Chitinophagales</taxon>
        <taxon>Chitinophagaceae</taxon>
        <taxon>Rhizosphaericola</taxon>
    </lineage>
</organism>
<dbReference type="Pfam" id="PF01636">
    <property type="entry name" value="APH"/>
    <property type="match status" value="1"/>
</dbReference>
<dbReference type="Gene3D" id="3.90.1200.10">
    <property type="match status" value="1"/>
</dbReference>
<dbReference type="InterPro" id="IPR050249">
    <property type="entry name" value="Pseudomonas-type_ThrB"/>
</dbReference>
<dbReference type="PANTHER" id="PTHR21064:SF5">
    <property type="entry name" value="SLR1880 PROTEIN"/>
    <property type="match status" value="1"/>
</dbReference>
<dbReference type="GO" id="GO:0016740">
    <property type="term" value="F:transferase activity"/>
    <property type="evidence" value="ECO:0007669"/>
    <property type="project" value="UniProtKB-KW"/>
</dbReference>